<feature type="signal peptide" evidence="1">
    <location>
        <begin position="1"/>
        <end position="27"/>
    </location>
</feature>
<evidence type="ECO:0008006" key="4">
    <source>
        <dbReference type="Google" id="ProtNLM"/>
    </source>
</evidence>
<evidence type="ECO:0000256" key="1">
    <source>
        <dbReference type="SAM" id="SignalP"/>
    </source>
</evidence>
<dbReference type="EMBL" id="AP025730">
    <property type="protein sequence ID" value="BDI05341.1"/>
    <property type="molecule type" value="Genomic_DNA"/>
</dbReference>
<gene>
    <name evidence="2" type="ORF">CATMQ487_23110</name>
</gene>
<evidence type="ECO:0000313" key="2">
    <source>
        <dbReference type="EMBL" id="BDI05341.1"/>
    </source>
</evidence>
<organism evidence="2 3">
    <name type="scientific">Sphaerotilus microaerophilus</name>
    <dbReference type="NCBI Taxonomy" id="2914710"/>
    <lineage>
        <taxon>Bacteria</taxon>
        <taxon>Pseudomonadati</taxon>
        <taxon>Pseudomonadota</taxon>
        <taxon>Betaproteobacteria</taxon>
        <taxon>Burkholderiales</taxon>
        <taxon>Sphaerotilaceae</taxon>
        <taxon>Sphaerotilus</taxon>
    </lineage>
</organism>
<dbReference type="Pfam" id="PF04214">
    <property type="entry name" value="DUF411"/>
    <property type="match status" value="1"/>
</dbReference>
<feature type="chain" id="PRO_5045194860" description="DUF411 domain-containing protein" evidence="1">
    <location>
        <begin position="28"/>
        <end position="159"/>
    </location>
</feature>
<reference evidence="2" key="1">
    <citation type="submission" date="2022-04" db="EMBL/GenBank/DDBJ databases">
        <title>Whole genome sequence of Sphaerotilus sp. FB-5.</title>
        <authorList>
            <person name="Takeda M."/>
            <person name="Narihara S."/>
            <person name="Akimoto M."/>
            <person name="Akimoto R."/>
            <person name="Nishiyashiki S."/>
            <person name="Murakami T."/>
        </authorList>
    </citation>
    <scope>NUCLEOTIDE SEQUENCE</scope>
    <source>
        <strain evidence="2">FB-5</strain>
    </source>
</reference>
<proteinExistence type="predicted"/>
<accession>A0ABN6PJQ6</accession>
<keyword evidence="1" id="KW-0732">Signal</keyword>
<name>A0ABN6PJQ6_9BURK</name>
<protein>
    <recommendedName>
        <fullName evidence="4">DUF411 domain-containing protein</fullName>
    </recommendedName>
</protein>
<dbReference type="InterPro" id="IPR007332">
    <property type="entry name" value="DUF411"/>
</dbReference>
<sequence length="159" mass="16682">MQRRHFCHALLLSAGALAATAAWPALAASATAEVQVFKSPTCGCCGAWVEHMRAAGFRVKVTEVDDTTAARKRLGLPDRYGSCHTATVAGYVLEGHVPAAEVKRLLATRPQALGLAVPGMPPSAPGMDVPGRKDPYDVLLIGTDGQSRVFASYPRKAAG</sequence>
<evidence type="ECO:0000313" key="3">
    <source>
        <dbReference type="Proteomes" id="UP001057498"/>
    </source>
</evidence>
<dbReference type="Proteomes" id="UP001057498">
    <property type="component" value="Chromosome"/>
</dbReference>
<keyword evidence="3" id="KW-1185">Reference proteome</keyword>
<dbReference type="RefSeq" id="WP_251973385.1">
    <property type="nucleotide sequence ID" value="NZ_AP025730.1"/>
</dbReference>